<gene>
    <name evidence="3" type="ORF">GLAREA_03458</name>
</gene>
<dbReference type="InterPro" id="IPR053274">
    <property type="entry name" value="Fluconazole_resistance"/>
</dbReference>
<dbReference type="RefSeq" id="XP_008081902.1">
    <property type="nucleotide sequence ID" value="XM_008083711.1"/>
</dbReference>
<dbReference type="PANTHER" id="PTHR28065:SF1">
    <property type="entry name" value="DUF4050 DOMAIN-CONTAINING PROTEIN"/>
    <property type="match status" value="1"/>
</dbReference>
<name>S3DET1_GLAL2</name>
<dbReference type="STRING" id="1116229.S3DET1"/>
<dbReference type="Proteomes" id="UP000016922">
    <property type="component" value="Unassembled WGS sequence"/>
</dbReference>
<dbReference type="Pfam" id="PF13259">
    <property type="entry name" value="clamp_Gag1-like"/>
    <property type="match status" value="1"/>
</dbReference>
<feature type="compositionally biased region" description="Basic and acidic residues" evidence="1">
    <location>
        <begin position="384"/>
        <end position="394"/>
    </location>
</feature>
<evidence type="ECO:0000313" key="3">
    <source>
        <dbReference type="EMBL" id="EPE30491.1"/>
    </source>
</evidence>
<feature type="region of interest" description="Disordered" evidence="1">
    <location>
        <begin position="382"/>
        <end position="434"/>
    </location>
</feature>
<reference evidence="3 4" key="1">
    <citation type="journal article" date="2013" name="BMC Genomics">
        <title>Genomics-driven discovery of the pneumocandin biosynthetic gene cluster in the fungus Glarea lozoyensis.</title>
        <authorList>
            <person name="Chen L."/>
            <person name="Yue Q."/>
            <person name="Zhang X."/>
            <person name="Xiang M."/>
            <person name="Wang C."/>
            <person name="Li S."/>
            <person name="Che Y."/>
            <person name="Ortiz-Lopez F.J."/>
            <person name="Bills G.F."/>
            <person name="Liu X."/>
            <person name="An Z."/>
        </authorList>
    </citation>
    <scope>NUCLEOTIDE SEQUENCE [LARGE SCALE GENOMIC DNA]</scope>
    <source>
        <strain evidence="4">ATCC 20868 / MF5171</strain>
    </source>
</reference>
<evidence type="ECO:0000259" key="2">
    <source>
        <dbReference type="Pfam" id="PF13259"/>
    </source>
</evidence>
<dbReference type="KEGG" id="glz:GLAREA_03458"/>
<evidence type="ECO:0000256" key="1">
    <source>
        <dbReference type="SAM" id="MobiDB-lite"/>
    </source>
</evidence>
<feature type="region of interest" description="Disordered" evidence="1">
    <location>
        <begin position="252"/>
        <end position="309"/>
    </location>
</feature>
<dbReference type="HOGENOM" id="CLU_738089_0_0_1"/>
<proteinExistence type="predicted"/>
<accession>S3DET1</accession>
<dbReference type="OMA" id="CFNARRD"/>
<dbReference type="AlphaFoldDB" id="S3DET1"/>
<evidence type="ECO:0000313" key="4">
    <source>
        <dbReference type="Proteomes" id="UP000016922"/>
    </source>
</evidence>
<feature type="compositionally biased region" description="Basic and acidic residues" evidence="1">
    <location>
        <begin position="216"/>
        <end position="234"/>
    </location>
</feature>
<feature type="region of interest" description="Disordered" evidence="1">
    <location>
        <begin position="79"/>
        <end position="234"/>
    </location>
</feature>
<protein>
    <recommendedName>
        <fullName evidence="2">Gag1-like clamp domain-containing protein</fullName>
    </recommendedName>
</protein>
<sequence length="434" mass="49144">MFFGASKVPGTTAYRRKSLANTNAITNYEADLTSKDRAKQKEAVRRLLAERVRDDWEWQWPEPERDMRVFDTPGLEIQHEEERRPRLSLGLLRRSRDPSREPSRSISRAASPDLSDRPHRLSLSVLRRSRDPSREPSPDLGSDRPRRMSLGRLRMSRDPSPEPVELEWRQRDEWVSDYSDNETIPQASPSLEKTSSASHPSPFRFETPDGVGESVQRGEDEKRERRTKRSKEEMQLNDGLRCFVERRDAWTGARHVPKSPISPAMTRTRSDSSEDGHSSTAIDNDEDEIEEDTDTEVPIAPPLLPPNNAMRSSITPDNYNTIYDKVVLQQLSPSCPINLKDVVRSCVHGWKRDGEWPPTGTPMEPMRTKKKPRKLSVASIFGLDKGKDEKDKEPGSPIRRGLQRLMSRGKDGGSAVQSPTTPGRPVTPKDGAGA</sequence>
<feature type="compositionally biased region" description="Polar residues" evidence="1">
    <location>
        <begin position="181"/>
        <end position="199"/>
    </location>
</feature>
<feature type="domain" description="Gag1-like clamp" evidence="2">
    <location>
        <begin position="201"/>
        <end position="357"/>
    </location>
</feature>
<dbReference type="InterPro" id="IPR025124">
    <property type="entry name" value="Gag1-like_clamp"/>
</dbReference>
<feature type="compositionally biased region" description="Basic and acidic residues" evidence="1">
    <location>
        <begin position="268"/>
        <end position="277"/>
    </location>
</feature>
<feature type="compositionally biased region" description="Low complexity" evidence="1">
    <location>
        <begin position="104"/>
        <end position="113"/>
    </location>
</feature>
<dbReference type="GeneID" id="19462513"/>
<feature type="region of interest" description="Disordered" evidence="1">
    <location>
        <begin position="356"/>
        <end position="375"/>
    </location>
</feature>
<dbReference type="OrthoDB" id="5422958at2759"/>
<dbReference type="EMBL" id="KE145363">
    <property type="protein sequence ID" value="EPE30491.1"/>
    <property type="molecule type" value="Genomic_DNA"/>
</dbReference>
<feature type="compositionally biased region" description="Basic and acidic residues" evidence="1">
    <location>
        <begin position="94"/>
        <end position="103"/>
    </location>
</feature>
<dbReference type="PANTHER" id="PTHR28065">
    <property type="entry name" value="FREQUENIN"/>
    <property type="match status" value="1"/>
</dbReference>
<feature type="compositionally biased region" description="Basic and acidic residues" evidence="1">
    <location>
        <begin position="128"/>
        <end position="146"/>
    </location>
</feature>
<dbReference type="eggNOG" id="ENOG502SRCS">
    <property type="taxonomic scope" value="Eukaryota"/>
</dbReference>
<feature type="compositionally biased region" description="Basic and acidic residues" evidence="1">
    <location>
        <begin position="155"/>
        <end position="174"/>
    </location>
</feature>
<organism evidence="3 4">
    <name type="scientific">Glarea lozoyensis (strain ATCC 20868 / MF5171)</name>
    <dbReference type="NCBI Taxonomy" id="1116229"/>
    <lineage>
        <taxon>Eukaryota</taxon>
        <taxon>Fungi</taxon>
        <taxon>Dikarya</taxon>
        <taxon>Ascomycota</taxon>
        <taxon>Pezizomycotina</taxon>
        <taxon>Leotiomycetes</taxon>
        <taxon>Helotiales</taxon>
        <taxon>Helotiaceae</taxon>
        <taxon>Glarea</taxon>
    </lineage>
</organism>
<keyword evidence="4" id="KW-1185">Reference proteome</keyword>
<feature type="compositionally biased region" description="Acidic residues" evidence="1">
    <location>
        <begin position="283"/>
        <end position="295"/>
    </location>
</feature>